<dbReference type="EMBL" id="JANBPG010003409">
    <property type="protein sequence ID" value="KAJ1881288.1"/>
    <property type="molecule type" value="Genomic_DNA"/>
</dbReference>
<name>A0ACC1I0E2_9FUNG</name>
<evidence type="ECO:0000313" key="1">
    <source>
        <dbReference type="EMBL" id="KAJ1881288.1"/>
    </source>
</evidence>
<reference evidence="1" key="1">
    <citation type="submission" date="2022-07" db="EMBL/GenBank/DDBJ databases">
        <title>Phylogenomic reconstructions and comparative analyses of Kickxellomycotina fungi.</title>
        <authorList>
            <person name="Reynolds N.K."/>
            <person name="Stajich J.E."/>
            <person name="Barry K."/>
            <person name="Grigoriev I.V."/>
            <person name="Crous P."/>
            <person name="Smith M.E."/>
        </authorList>
    </citation>
    <scope>NUCLEOTIDE SEQUENCE</scope>
    <source>
        <strain evidence="1">Benny 63K</strain>
    </source>
</reference>
<sequence length="100" mass="11172">MAQDVRDENLRRRVAWITPENLEPYEENLVKHGSKAKNRKDPSFSDALKQAVNPKIAENIMKRNATAAAVSDDAEDEVEEPAHSDSDVEMQSVDSDAHTP</sequence>
<feature type="non-terminal residue" evidence="1">
    <location>
        <position position="100"/>
    </location>
</feature>
<organism evidence="1 2">
    <name type="scientific">Kickxella alabastrina</name>
    <dbReference type="NCBI Taxonomy" id="61397"/>
    <lineage>
        <taxon>Eukaryota</taxon>
        <taxon>Fungi</taxon>
        <taxon>Fungi incertae sedis</taxon>
        <taxon>Zoopagomycota</taxon>
        <taxon>Kickxellomycotina</taxon>
        <taxon>Kickxellomycetes</taxon>
        <taxon>Kickxellales</taxon>
        <taxon>Kickxellaceae</taxon>
        <taxon>Kickxella</taxon>
    </lineage>
</organism>
<accession>A0ACC1I0E2</accession>
<protein>
    <submittedName>
        <fullName evidence="1">Uncharacterized protein</fullName>
    </submittedName>
</protein>
<keyword evidence="2" id="KW-1185">Reference proteome</keyword>
<dbReference type="Proteomes" id="UP001150581">
    <property type="component" value="Unassembled WGS sequence"/>
</dbReference>
<proteinExistence type="predicted"/>
<evidence type="ECO:0000313" key="2">
    <source>
        <dbReference type="Proteomes" id="UP001150581"/>
    </source>
</evidence>
<comment type="caution">
    <text evidence="1">The sequence shown here is derived from an EMBL/GenBank/DDBJ whole genome shotgun (WGS) entry which is preliminary data.</text>
</comment>
<gene>
    <name evidence="1" type="ORF">LPJ66_011350</name>
</gene>